<sequence length="37" mass="3994">MTTRDPNSSASTTPSPSTTPFPQLLLPSFSDFPSFSF</sequence>
<dbReference type="EMBL" id="GGEC01082570">
    <property type="protein sequence ID" value="MBX63054.1"/>
    <property type="molecule type" value="Transcribed_RNA"/>
</dbReference>
<feature type="compositionally biased region" description="Low complexity" evidence="1">
    <location>
        <begin position="8"/>
        <end position="37"/>
    </location>
</feature>
<reference evidence="2" key="1">
    <citation type="submission" date="2018-02" db="EMBL/GenBank/DDBJ databases">
        <title>Rhizophora mucronata_Transcriptome.</title>
        <authorList>
            <person name="Meera S.P."/>
            <person name="Sreeshan A."/>
            <person name="Augustine A."/>
        </authorList>
    </citation>
    <scope>NUCLEOTIDE SEQUENCE</scope>
    <source>
        <tissue evidence="2">Leaf</tissue>
    </source>
</reference>
<dbReference type="AlphaFoldDB" id="A0A2P2Q7X3"/>
<feature type="region of interest" description="Disordered" evidence="1">
    <location>
        <begin position="1"/>
        <end position="37"/>
    </location>
</feature>
<accession>A0A2P2Q7X3</accession>
<name>A0A2P2Q7X3_RHIMU</name>
<evidence type="ECO:0000256" key="1">
    <source>
        <dbReference type="SAM" id="MobiDB-lite"/>
    </source>
</evidence>
<proteinExistence type="predicted"/>
<organism evidence="2">
    <name type="scientific">Rhizophora mucronata</name>
    <name type="common">Asiatic mangrove</name>
    <dbReference type="NCBI Taxonomy" id="61149"/>
    <lineage>
        <taxon>Eukaryota</taxon>
        <taxon>Viridiplantae</taxon>
        <taxon>Streptophyta</taxon>
        <taxon>Embryophyta</taxon>
        <taxon>Tracheophyta</taxon>
        <taxon>Spermatophyta</taxon>
        <taxon>Magnoliopsida</taxon>
        <taxon>eudicotyledons</taxon>
        <taxon>Gunneridae</taxon>
        <taxon>Pentapetalae</taxon>
        <taxon>rosids</taxon>
        <taxon>fabids</taxon>
        <taxon>Malpighiales</taxon>
        <taxon>Rhizophoraceae</taxon>
        <taxon>Rhizophora</taxon>
    </lineage>
</organism>
<protein>
    <submittedName>
        <fullName evidence="2">Uncharacterized protein MANES_02G180200</fullName>
    </submittedName>
</protein>
<evidence type="ECO:0000313" key="2">
    <source>
        <dbReference type="EMBL" id="MBX63054.1"/>
    </source>
</evidence>